<dbReference type="InterPro" id="IPR001739">
    <property type="entry name" value="Methyl_CpG_DNA-bd"/>
</dbReference>
<feature type="region of interest" description="Disordered" evidence="21">
    <location>
        <begin position="533"/>
        <end position="561"/>
    </location>
</feature>
<feature type="compositionally biased region" description="Basic and acidic residues" evidence="21">
    <location>
        <begin position="635"/>
        <end position="664"/>
    </location>
</feature>
<feature type="region of interest" description="Disordered" evidence="21">
    <location>
        <begin position="55"/>
        <end position="76"/>
    </location>
</feature>
<dbReference type="Pfam" id="PF01429">
    <property type="entry name" value="MBD"/>
    <property type="match status" value="2"/>
</dbReference>
<feature type="domain" description="MBD" evidence="23">
    <location>
        <begin position="155"/>
        <end position="222"/>
    </location>
</feature>
<dbReference type="Gene3D" id="3.90.25.10">
    <property type="entry name" value="UDP-galactose 4-epimerase, domain 1"/>
    <property type="match status" value="1"/>
</dbReference>
<evidence type="ECO:0000256" key="22">
    <source>
        <dbReference type="SAM" id="Phobius"/>
    </source>
</evidence>
<keyword evidence="16" id="KW-0299">Galactose metabolism</keyword>
<gene>
    <name evidence="24" type="ORF">LWI28_022367</name>
</gene>
<dbReference type="InterPro" id="IPR036291">
    <property type="entry name" value="NAD(P)-bd_dom_sf"/>
</dbReference>
<evidence type="ECO:0000256" key="15">
    <source>
        <dbReference type="ARBA" id="ARBA00023136"/>
    </source>
</evidence>
<dbReference type="GO" id="GO:0005829">
    <property type="term" value="C:cytosol"/>
    <property type="evidence" value="ECO:0007669"/>
    <property type="project" value="TreeGrafter"/>
</dbReference>
<evidence type="ECO:0000256" key="2">
    <source>
        <dbReference type="ARBA" id="ARBA00001911"/>
    </source>
</evidence>
<dbReference type="InterPro" id="IPR005886">
    <property type="entry name" value="UDP_G4E"/>
</dbReference>
<dbReference type="Gene3D" id="3.40.50.720">
    <property type="entry name" value="NAD(P)-binding Rossmann-like Domain"/>
    <property type="match status" value="1"/>
</dbReference>
<comment type="similarity">
    <text evidence="7">Belongs to the Casparian strip membrane proteins (CASP) family.</text>
</comment>
<evidence type="ECO:0000256" key="9">
    <source>
        <dbReference type="ARBA" id="ARBA00022475"/>
    </source>
</evidence>
<evidence type="ECO:0000256" key="19">
    <source>
        <dbReference type="ARBA" id="ARBA00023242"/>
    </source>
</evidence>
<evidence type="ECO:0000256" key="14">
    <source>
        <dbReference type="ARBA" id="ARBA00023125"/>
    </source>
</evidence>
<keyword evidence="13" id="KW-0520">NAD</keyword>
<dbReference type="NCBIfam" id="NF007956">
    <property type="entry name" value="PRK10675.1"/>
    <property type="match status" value="1"/>
</dbReference>
<keyword evidence="11 22" id="KW-1133">Transmembrane helix</keyword>
<feature type="compositionally biased region" description="Basic residues" evidence="21">
    <location>
        <begin position="364"/>
        <end position="375"/>
    </location>
</feature>
<keyword evidence="9" id="KW-1003">Cell membrane</keyword>
<keyword evidence="10 22" id="KW-0812">Transmembrane</keyword>
<feature type="compositionally biased region" description="Low complexity" evidence="21">
    <location>
        <begin position="146"/>
        <end position="156"/>
    </location>
</feature>
<dbReference type="GO" id="GO:0005634">
    <property type="term" value="C:nucleus"/>
    <property type="evidence" value="ECO:0007669"/>
    <property type="project" value="UniProtKB-SubCell"/>
</dbReference>
<keyword evidence="12" id="KW-0805">Transcription regulation</keyword>
<proteinExistence type="inferred from homology"/>
<dbReference type="PANTHER" id="PTHR43725:SF15">
    <property type="entry name" value="BIFUNCTIONAL UDP-GLUCOSE 4-EPIMERASE AND UDP-XYLOSE 4-EPIMERASE 1"/>
    <property type="match status" value="1"/>
</dbReference>
<keyword evidence="15 22" id="KW-0472">Membrane</keyword>
<comment type="cofactor">
    <cofactor evidence="2">
        <name>NAD(+)</name>
        <dbReference type="ChEBI" id="CHEBI:57540"/>
    </cofactor>
</comment>
<evidence type="ECO:0000256" key="3">
    <source>
        <dbReference type="ARBA" id="ARBA00004123"/>
    </source>
</evidence>
<keyword evidence="18" id="KW-0413">Isomerase</keyword>
<protein>
    <recommendedName>
        <fullName evidence="8">UDP-glucose 4-epimerase</fullName>
        <ecNumber evidence="8">5.1.3.2</ecNumber>
    </recommendedName>
</protein>
<dbReference type="GO" id="GO:0003978">
    <property type="term" value="F:UDP-glucose 4-epimerase activity"/>
    <property type="evidence" value="ECO:0007669"/>
    <property type="project" value="UniProtKB-EC"/>
</dbReference>
<dbReference type="InterPro" id="IPR016177">
    <property type="entry name" value="DNA-bd_dom_sf"/>
</dbReference>
<feature type="region of interest" description="Disordered" evidence="21">
    <location>
        <begin position="350"/>
        <end position="375"/>
    </location>
</feature>
<feature type="transmembrane region" description="Helical" evidence="22">
    <location>
        <begin position="1196"/>
        <end position="1218"/>
    </location>
</feature>
<feature type="region of interest" description="Disordered" evidence="21">
    <location>
        <begin position="134"/>
        <end position="168"/>
    </location>
</feature>
<feature type="domain" description="MBD" evidence="23">
    <location>
        <begin position="78"/>
        <end position="151"/>
    </location>
</feature>
<dbReference type="SUPFAM" id="SSF54171">
    <property type="entry name" value="DNA-binding domain"/>
    <property type="match status" value="2"/>
</dbReference>
<evidence type="ECO:0000256" key="18">
    <source>
        <dbReference type="ARBA" id="ARBA00023235"/>
    </source>
</evidence>
<dbReference type="Pfam" id="PF16363">
    <property type="entry name" value="GDP_Man_Dehyd"/>
    <property type="match status" value="1"/>
</dbReference>
<keyword evidence="20" id="KW-0119">Carbohydrate metabolism</keyword>
<sequence>MAAANDPEHLPAGWTLHLKVQKTGRKIRYYKNLVTGKRFFYKDDLLQYVRMESIKGNKPQPTNSPSKRRSEYSGTKHIPKENECSEWLPDGWVVELKTRKSGSSVGRPYKVFIDPLTGCKFLSKPGVLRYLESVKQKKRASKQEKTSTGTRSSSKTAVRSTVNDLPPGWIKETRTRKTACGIKNDPYYTDPVSGIIFRSKKDVLRYLETGEISRYAFKLAKNGIDDKALTSAAAKRQELKQTVTSRRLFEGKASLKECSSVLPEAEAFKKRRSKRLSAEIDLNGAPTAEVFPEKMMIQKGIGTKEITSLGCSSLPKSTGSKSKKILADSLPVPTPTNCLQGQNLLEKGMECSSRKSLNNSSIPKNKKKLNLPRRSSKRLAGHEPELVVNWDYAKCSPKIATPKSRKSEAIPAGGLTSDGLSDKASEQLKVGPVKEHTNCISFEQNLQSHGEACKNLVIPGEQLQKFDSARTDDDKSEPCPFLPIGNSNLDPCLEFAFKTLTGEIPVDAISNDRPGSTPAVVVSQDKILQENEIGKSRNRKTRINSIKSKNKQELNLPRRSSKRLSGLEPELVSNLMFNEQSCGNVTRNSSRCEATTGLADGVSQQLEDLHETTGVAHHDSTGIKCLSHGESSNKNQRDLEVKTVFEGEPQKLENEKMDTGKPEDQPQNLETGKMNNENAESQFFPFGESWPDPCLEFAYKTLTGAIPVDDNLTFQDYIQNQHVQIDSASGLPDLGMPSYFESDILFQFDAQEKPPASQQQFSVNQSLLPSGSASSPRCSSIASQQPCLEGNKGFHGKIFPHRNLFLSPILVFAMASSDQRVLVTGGAGFIGTHTVIQLLNEGFTVSIIDNLDNAVIEAVDRVRELVGPKLSQKLEFHLGDLRKKEDLEKLFSQEKYDAVIHFAGLKAVGESVAYPLRYFDNNLIGSINLYQTMAKYDCKKLVFSSSATVYGQPEKIPCVEDFEIKAMNPYGRTKLFLEEIARDIQKADSAWKIILLRYFNPVGAHESGELGEDPKGIPNNLMPYIQQVAVGRLPELNVYGHDYPTKDGTAVRDYIHVMDLADGHIAALRKIFETEYTGCTAYNLGTGQGTSVLEMVAAFEKASGKKIPIKYCPRRPGDATEVYASTEKAQKELGWKAKYGVAEMCRDQWTWASNNPWGMAGVSPVAASYLPQQTPSPFSFSVDSTRSPPSTHLFNVFLRFLALVFSFVSALSLAAISPDKKTKFTDYPEFMYCFIVSILSFIYSCFQLFKGICDIAHRVGGLCSVIIFFNGNTGHSTTNRITLEGSHHLHHNLLCNISHSCYLYSFIRIQALQENHLVMLFMLLFIYLCS</sequence>
<evidence type="ECO:0000256" key="4">
    <source>
        <dbReference type="ARBA" id="ARBA00004651"/>
    </source>
</evidence>
<keyword evidence="17" id="KW-0804">Transcription</keyword>
<dbReference type="PANTHER" id="PTHR43725">
    <property type="entry name" value="UDP-GLUCOSE 4-EPIMERASE"/>
    <property type="match status" value="1"/>
</dbReference>
<dbReference type="PROSITE" id="PS50982">
    <property type="entry name" value="MBD"/>
    <property type="match status" value="2"/>
</dbReference>
<evidence type="ECO:0000256" key="10">
    <source>
        <dbReference type="ARBA" id="ARBA00022692"/>
    </source>
</evidence>
<evidence type="ECO:0000256" key="1">
    <source>
        <dbReference type="ARBA" id="ARBA00000083"/>
    </source>
</evidence>
<evidence type="ECO:0000256" key="17">
    <source>
        <dbReference type="ARBA" id="ARBA00023163"/>
    </source>
</evidence>
<evidence type="ECO:0000256" key="12">
    <source>
        <dbReference type="ARBA" id="ARBA00023015"/>
    </source>
</evidence>
<keyword evidence="19" id="KW-0539">Nucleus</keyword>
<comment type="subcellular location">
    <subcellularLocation>
        <location evidence="4">Cell membrane</location>
        <topology evidence="4">Multi-pass membrane protein</topology>
    </subcellularLocation>
    <subcellularLocation>
        <location evidence="3">Nucleus</location>
    </subcellularLocation>
</comment>
<dbReference type="EMBL" id="JAJSOW010000103">
    <property type="protein sequence ID" value="KAI9174761.1"/>
    <property type="molecule type" value="Genomic_DNA"/>
</dbReference>
<evidence type="ECO:0000259" key="23">
    <source>
        <dbReference type="PROSITE" id="PS50982"/>
    </source>
</evidence>
<evidence type="ECO:0000256" key="6">
    <source>
        <dbReference type="ARBA" id="ARBA00007637"/>
    </source>
</evidence>
<comment type="similarity">
    <text evidence="6">Belongs to the NAD(P)-dependent epimerase/dehydratase family.</text>
</comment>
<dbReference type="EC" id="5.1.3.2" evidence="8"/>
<dbReference type="FunFam" id="3.40.50.720:FF:000040">
    <property type="entry name" value="UDP-glucose 4-epimerase"/>
    <property type="match status" value="1"/>
</dbReference>
<evidence type="ECO:0000313" key="25">
    <source>
        <dbReference type="Proteomes" id="UP001064489"/>
    </source>
</evidence>
<feature type="region of interest" description="Disordered" evidence="21">
    <location>
        <begin position="615"/>
        <end position="673"/>
    </location>
</feature>
<evidence type="ECO:0000256" key="7">
    <source>
        <dbReference type="ARBA" id="ARBA00007651"/>
    </source>
</evidence>
<evidence type="ECO:0000256" key="20">
    <source>
        <dbReference type="ARBA" id="ARBA00023277"/>
    </source>
</evidence>
<keyword evidence="14" id="KW-0238">DNA-binding</keyword>
<dbReference type="GO" id="GO:0003677">
    <property type="term" value="F:DNA binding"/>
    <property type="evidence" value="ECO:0007669"/>
    <property type="project" value="UniProtKB-KW"/>
</dbReference>
<dbReference type="NCBIfam" id="TIGR01179">
    <property type="entry name" value="galE"/>
    <property type="match status" value="1"/>
</dbReference>
<dbReference type="GO" id="GO:0006012">
    <property type="term" value="P:galactose metabolic process"/>
    <property type="evidence" value="ECO:0007669"/>
    <property type="project" value="UniProtKB-KW"/>
</dbReference>
<keyword evidence="25" id="KW-1185">Reference proteome</keyword>
<dbReference type="InterPro" id="IPR016040">
    <property type="entry name" value="NAD(P)-bd_dom"/>
</dbReference>
<evidence type="ECO:0000256" key="16">
    <source>
        <dbReference type="ARBA" id="ARBA00023144"/>
    </source>
</evidence>
<dbReference type="Proteomes" id="UP001064489">
    <property type="component" value="Chromosome 8"/>
</dbReference>
<feature type="compositionally biased region" description="Polar residues" evidence="21">
    <location>
        <begin position="354"/>
        <end position="363"/>
    </location>
</feature>
<dbReference type="GO" id="GO:0005886">
    <property type="term" value="C:plasma membrane"/>
    <property type="evidence" value="ECO:0007669"/>
    <property type="project" value="UniProtKB-SubCell"/>
</dbReference>
<evidence type="ECO:0000256" key="8">
    <source>
        <dbReference type="ARBA" id="ARBA00013189"/>
    </source>
</evidence>
<dbReference type="Pfam" id="PF04535">
    <property type="entry name" value="CASP_dom"/>
    <property type="match status" value="1"/>
</dbReference>
<feature type="transmembrane region" description="Helical" evidence="22">
    <location>
        <begin position="1230"/>
        <end position="1249"/>
    </location>
</feature>
<dbReference type="CDD" id="cd05247">
    <property type="entry name" value="UDP_G4E_1_SDR_e"/>
    <property type="match status" value="1"/>
</dbReference>
<organism evidence="24 25">
    <name type="scientific">Acer negundo</name>
    <name type="common">Box elder</name>
    <dbReference type="NCBI Taxonomy" id="4023"/>
    <lineage>
        <taxon>Eukaryota</taxon>
        <taxon>Viridiplantae</taxon>
        <taxon>Streptophyta</taxon>
        <taxon>Embryophyta</taxon>
        <taxon>Tracheophyta</taxon>
        <taxon>Spermatophyta</taxon>
        <taxon>Magnoliopsida</taxon>
        <taxon>eudicotyledons</taxon>
        <taxon>Gunneridae</taxon>
        <taxon>Pentapetalae</taxon>
        <taxon>rosids</taxon>
        <taxon>malvids</taxon>
        <taxon>Sapindales</taxon>
        <taxon>Sapindaceae</taxon>
        <taxon>Hippocastanoideae</taxon>
        <taxon>Acereae</taxon>
        <taxon>Acer</taxon>
    </lineage>
</organism>
<reference evidence="24" key="1">
    <citation type="journal article" date="2022" name="Plant J.">
        <title>Strategies of tolerance reflected in two North American maple genomes.</title>
        <authorList>
            <person name="McEvoy S.L."/>
            <person name="Sezen U.U."/>
            <person name="Trouern-Trend A."/>
            <person name="McMahon S.M."/>
            <person name="Schaberg P.G."/>
            <person name="Yang J."/>
            <person name="Wegrzyn J.L."/>
            <person name="Swenson N.G."/>
        </authorList>
    </citation>
    <scope>NUCLEOTIDE SEQUENCE</scope>
    <source>
        <strain evidence="24">91603</strain>
    </source>
</reference>
<comment type="catalytic activity">
    <reaction evidence="1">
        <text>UDP-alpha-D-glucose = UDP-alpha-D-galactose</text>
        <dbReference type="Rhea" id="RHEA:22168"/>
        <dbReference type="ChEBI" id="CHEBI:58885"/>
        <dbReference type="ChEBI" id="CHEBI:66914"/>
        <dbReference type="EC" id="5.1.3.2"/>
    </reaction>
</comment>
<dbReference type="Gene3D" id="3.30.890.10">
    <property type="entry name" value="Methyl-cpg-binding Protein 2, Chain A"/>
    <property type="match status" value="3"/>
</dbReference>
<evidence type="ECO:0000256" key="13">
    <source>
        <dbReference type="ARBA" id="ARBA00023027"/>
    </source>
</evidence>
<comment type="caution">
    <text evidence="24">The sequence shown here is derived from an EMBL/GenBank/DDBJ whole genome shotgun (WGS) entry which is preliminary data.</text>
</comment>
<accession>A0AAD5IRT7</accession>
<evidence type="ECO:0000313" key="24">
    <source>
        <dbReference type="EMBL" id="KAI9174761.1"/>
    </source>
</evidence>
<dbReference type="InterPro" id="IPR006702">
    <property type="entry name" value="CASP_dom"/>
</dbReference>
<comment type="pathway">
    <text evidence="5">Carbohydrate metabolism; galactose metabolism.</text>
</comment>
<evidence type="ECO:0000256" key="5">
    <source>
        <dbReference type="ARBA" id="ARBA00004947"/>
    </source>
</evidence>
<dbReference type="SUPFAM" id="SSF51735">
    <property type="entry name" value="NAD(P)-binding Rossmann-fold domains"/>
    <property type="match status" value="1"/>
</dbReference>
<reference evidence="24" key="2">
    <citation type="submission" date="2023-02" db="EMBL/GenBank/DDBJ databases">
        <authorList>
            <person name="Swenson N.G."/>
            <person name="Wegrzyn J.L."/>
            <person name="Mcevoy S.L."/>
        </authorList>
    </citation>
    <scope>NUCLEOTIDE SEQUENCE</scope>
    <source>
        <strain evidence="24">91603</strain>
        <tissue evidence="24">Leaf</tissue>
    </source>
</reference>
<evidence type="ECO:0000256" key="11">
    <source>
        <dbReference type="ARBA" id="ARBA00022989"/>
    </source>
</evidence>
<name>A0AAD5IRT7_ACENE</name>
<evidence type="ECO:0000256" key="21">
    <source>
        <dbReference type="SAM" id="MobiDB-lite"/>
    </source>
</evidence>